<proteinExistence type="predicted"/>
<gene>
    <name evidence="1" type="ORF">KUF71_017454</name>
</gene>
<name>A0AAE1I5D8_9NEOP</name>
<evidence type="ECO:0000313" key="2">
    <source>
        <dbReference type="Proteomes" id="UP001219518"/>
    </source>
</evidence>
<sequence length="62" mass="7008">MQPVQMQTGMKVKLLSAKSLRALSVKSQWSLCGFFLDMIELEADIELTTFLQLTHATLSKYS</sequence>
<dbReference type="Proteomes" id="UP001219518">
    <property type="component" value="Unassembled WGS sequence"/>
</dbReference>
<dbReference type="EMBL" id="JAHWGI010001443">
    <property type="protein sequence ID" value="KAK3933193.1"/>
    <property type="molecule type" value="Genomic_DNA"/>
</dbReference>
<protein>
    <submittedName>
        <fullName evidence="1">WD repeat-containing protein 72</fullName>
    </submittedName>
</protein>
<organism evidence="1 2">
    <name type="scientific">Frankliniella fusca</name>
    <dbReference type="NCBI Taxonomy" id="407009"/>
    <lineage>
        <taxon>Eukaryota</taxon>
        <taxon>Metazoa</taxon>
        <taxon>Ecdysozoa</taxon>
        <taxon>Arthropoda</taxon>
        <taxon>Hexapoda</taxon>
        <taxon>Insecta</taxon>
        <taxon>Pterygota</taxon>
        <taxon>Neoptera</taxon>
        <taxon>Paraneoptera</taxon>
        <taxon>Thysanoptera</taxon>
        <taxon>Terebrantia</taxon>
        <taxon>Thripoidea</taxon>
        <taxon>Thripidae</taxon>
        <taxon>Frankliniella</taxon>
    </lineage>
</organism>
<dbReference type="AlphaFoldDB" id="A0AAE1I5D8"/>
<keyword evidence="2" id="KW-1185">Reference proteome</keyword>
<evidence type="ECO:0000313" key="1">
    <source>
        <dbReference type="EMBL" id="KAK3933193.1"/>
    </source>
</evidence>
<reference evidence="1" key="1">
    <citation type="submission" date="2021-07" db="EMBL/GenBank/DDBJ databases">
        <authorList>
            <person name="Catto M.A."/>
            <person name="Jacobson A."/>
            <person name="Kennedy G."/>
            <person name="Labadie P."/>
            <person name="Hunt B.G."/>
            <person name="Srinivasan R."/>
        </authorList>
    </citation>
    <scope>NUCLEOTIDE SEQUENCE</scope>
    <source>
        <strain evidence="1">PL_HMW_Pooled</strain>
        <tissue evidence="1">Head</tissue>
    </source>
</reference>
<reference evidence="1" key="2">
    <citation type="journal article" date="2023" name="BMC Genomics">
        <title>Pest status, molecular evolution, and epigenetic factors derived from the genome assembly of Frankliniella fusca, a thysanopteran phytovirus vector.</title>
        <authorList>
            <person name="Catto M.A."/>
            <person name="Labadie P.E."/>
            <person name="Jacobson A.L."/>
            <person name="Kennedy G.G."/>
            <person name="Srinivasan R."/>
            <person name="Hunt B.G."/>
        </authorList>
    </citation>
    <scope>NUCLEOTIDE SEQUENCE</scope>
    <source>
        <strain evidence="1">PL_HMW_Pooled</strain>
    </source>
</reference>
<accession>A0AAE1I5D8</accession>
<comment type="caution">
    <text evidence="1">The sequence shown here is derived from an EMBL/GenBank/DDBJ whole genome shotgun (WGS) entry which is preliminary data.</text>
</comment>